<gene>
    <name evidence="3" type="ORF">NCTC11388_04040</name>
</gene>
<accession>A0A380CR53</accession>
<protein>
    <submittedName>
        <fullName evidence="3">Thioredoxin-related protein</fullName>
    </submittedName>
</protein>
<evidence type="ECO:0000259" key="2">
    <source>
        <dbReference type="Pfam" id="PF13098"/>
    </source>
</evidence>
<dbReference type="Pfam" id="PF13098">
    <property type="entry name" value="Thioredoxin_2"/>
    <property type="match status" value="1"/>
</dbReference>
<dbReference type="RefSeq" id="WP_115171397.1">
    <property type="nucleotide sequence ID" value="NZ_UGYW01000002.1"/>
</dbReference>
<proteinExistence type="predicted"/>
<feature type="domain" description="Thioredoxin-like fold" evidence="2">
    <location>
        <begin position="38"/>
        <end position="150"/>
    </location>
</feature>
<reference evidence="3 4" key="1">
    <citation type="submission" date="2018-06" db="EMBL/GenBank/DDBJ databases">
        <authorList>
            <consortium name="Pathogen Informatics"/>
            <person name="Doyle S."/>
        </authorList>
    </citation>
    <scope>NUCLEOTIDE SEQUENCE [LARGE SCALE GENOMIC DNA]</scope>
    <source>
        <strain evidence="3 4">NCTC11388</strain>
    </source>
</reference>
<name>A0A380CR53_SPHSI</name>
<dbReference type="Proteomes" id="UP000254893">
    <property type="component" value="Unassembled WGS sequence"/>
</dbReference>
<evidence type="ECO:0000313" key="4">
    <source>
        <dbReference type="Proteomes" id="UP000254893"/>
    </source>
</evidence>
<evidence type="ECO:0000313" key="3">
    <source>
        <dbReference type="EMBL" id="SUJ26976.1"/>
    </source>
</evidence>
<dbReference type="Gene3D" id="3.40.30.10">
    <property type="entry name" value="Glutaredoxin"/>
    <property type="match status" value="1"/>
</dbReference>
<feature type="signal peptide" evidence="1">
    <location>
        <begin position="1"/>
        <end position="23"/>
    </location>
</feature>
<evidence type="ECO:0000256" key="1">
    <source>
        <dbReference type="SAM" id="SignalP"/>
    </source>
</evidence>
<sequence length="157" mass="17864">MNNSALYKVVVCACIMLSLSAEAQLKPVPVRDITDSVQINGKPVVVLISTADCGYCRMQQKQLQHSPDILQLMAAFNYATIDAGTKDSILFNKQLYRYKSQEYVHELAEYLGRDEKGHLSYPCWIVLNNKYDIIFRYQGLLAPSELKKILEKSIEIN</sequence>
<organism evidence="3 4">
    <name type="scientific">Sphingobacterium spiritivorum</name>
    <name type="common">Flavobacterium spiritivorum</name>
    <dbReference type="NCBI Taxonomy" id="258"/>
    <lineage>
        <taxon>Bacteria</taxon>
        <taxon>Pseudomonadati</taxon>
        <taxon>Bacteroidota</taxon>
        <taxon>Sphingobacteriia</taxon>
        <taxon>Sphingobacteriales</taxon>
        <taxon>Sphingobacteriaceae</taxon>
        <taxon>Sphingobacterium</taxon>
    </lineage>
</organism>
<feature type="chain" id="PRO_5016995591" evidence="1">
    <location>
        <begin position="24"/>
        <end position="157"/>
    </location>
</feature>
<dbReference type="InterPro" id="IPR036249">
    <property type="entry name" value="Thioredoxin-like_sf"/>
</dbReference>
<dbReference type="EMBL" id="UGYW01000002">
    <property type="protein sequence ID" value="SUJ26976.1"/>
    <property type="molecule type" value="Genomic_DNA"/>
</dbReference>
<dbReference type="SUPFAM" id="SSF52833">
    <property type="entry name" value="Thioredoxin-like"/>
    <property type="match status" value="1"/>
</dbReference>
<dbReference type="InterPro" id="IPR012336">
    <property type="entry name" value="Thioredoxin-like_fold"/>
</dbReference>
<dbReference type="AlphaFoldDB" id="A0A380CR53"/>
<keyword evidence="1" id="KW-0732">Signal</keyword>